<reference evidence="4 5" key="1">
    <citation type="submission" date="2019-07" db="EMBL/GenBank/DDBJ databases">
        <title>Draft genome assembly of a fouling barnacle, Amphibalanus amphitrite (Darwin, 1854): The first reference genome for Thecostraca.</title>
        <authorList>
            <person name="Kim W."/>
        </authorList>
    </citation>
    <scope>NUCLEOTIDE SEQUENCE [LARGE SCALE GENOMIC DNA]</scope>
    <source>
        <strain evidence="4">SNU_AA5</strain>
        <tissue evidence="4">Soma without cirri and trophi</tissue>
    </source>
</reference>
<dbReference type="PANTHER" id="PTHR45080:SF33">
    <property type="entry name" value="IG-LIKE DOMAIN-CONTAINING PROTEIN"/>
    <property type="match status" value="1"/>
</dbReference>
<dbReference type="InterPro" id="IPR007110">
    <property type="entry name" value="Ig-like_dom"/>
</dbReference>
<dbReference type="CDD" id="cd00096">
    <property type="entry name" value="Ig"/>
    <property type="match status" value="1"/>
</dbReference>
<name>A0A6A4X0V8_AMPAM</name>
<dbReference type="SMART" id="SM00409">
    <property type="entry name" value="IG"/>
    <property type="match status" value="3"/>
</dbReference>
<organism evidence="4 5">
    <name type="scientific">Amphibalanus amphitrite</name>
    <name type="common">Striped barnacle</name>
    <name type="synonym">Balanus amphitrite</name>
    <dbReference type="NCBI Taxonomy" id="1232801"/>
    <lineage>
        <taxon>Eukaryota</taxon>
        <taxon>Metazoa</taxon>
        <taxon>Ecdysozoa</taxon>
        <taxon>Arthropoda</taxon>
        <taxon>Crustacea</taxon>
        <taxon>Multicrustacea</taxon>
        <taxon>Cirripedia</taxon>
        <taxon>Thoracica</taxon>
        <taxon>Thoracicalcarea</taxon>
        <taxon>Balanomorpha</taxon>
        <taxon>Balanoidea</taxon>
        <taxon>Balanidae</taxon>
        <taxon>Amphibalaninae</taxon>
        <taxon>Amphibalanus</taxon>
    </lineage>
</organism>
<keyword evidence="5" id="KW-1185">Reference proteome</keyword>
<dbReference type="InterPro" id="IPR050958">
    <property type="entry name" value="Cell_Adh-Cytoskel_Orgn"/>
</dbReference>
<dbReference type="OrthoDB" id="6335524at2759"/>
<dbReference type="Pfam" id="PF00041">
    <property type="entry name" value="fn3"/>
    <property type="match status" value="1"/>
</dbReference>
<proteinExistence type="predicted"/>
<dbReference type="InterPro" id="IPR013783">
    <property type="entry name" value="Ig-like_fold"/>
</dbReference>
<evidence type="ECO:0000259" key="3">
    <source>
        <dbReference type="PROSITE" id="PS50853"/>
    </source>
</evidence>
<dbReference type="InterPro" id="IPR003961">
    <property type="entry name" value="FN3_dom"/>
</dbReference>
<dbReference type="GO" id="GO:0007156">
    <property type="term" value="P:homophilic cell adhesion via plasma membrane adhesion molecules"/>
    <property type="evidence" value="ECO:0007669"/>
    <property type="project" value="TreeGrafter"/>
</dbReference>
<evidence type="ECO:0000256" key="1">
    <source>
        <dbReference type="ARBA" id="ARBA00023319"/>
    </source>
</evidence>
<dbReference type="GO" id="GO:0050808">
    <property type="term" value="P:synapse organization"/>
    <property type="evidence" value="ECO:0007669"/>
    <property type="project" value="TreeGrafter"/>
</dbReference>
<dbReference type="SUPFAM" id="SSF49265">
    <property type="entry name" value="Fibronectin type III"/>
    <property type="match status" value="1"/>
</dbReference>
<dbReference type="SUPFAM" id="SSF48726">
    <property type="entry name" value="Immunoglobulin"/>
    <property type="match status" value="3"/>
</dbReference>
<gene>
    <name evidence="4" type="primary">Ama_1</name>
    <name evidence="4" type="ORF">FJT64_019162</name>
</gene>
<evidence type="ECO:0000259" key="2">
    <source>
        <dbReference type="PROSITE" id="PS50835"/>
    </source>
</evidence>
<dbReference type="GO" id="GO:0008046">
    <property type="term" value="F:axon guidance receptor activity"/>
    <property type="evidence" value="ECO:0007669"/>
    <property type="project" value="TreeGrafter"/>
</dbReference>
<evidence type="ECO:0000313" key="4">
    <source>
        <dbReference type="EMBL" id="KAF0309754.1"/>
    </source>
</evidence>
<sequence>MFAGNMKAVADHRYHMEAGNTLRIDRVRLRDGGTYVCAVSTDPVMELSHQLEVLYGPTVVTVPQSGLVVAERGTDETLQCTADGKPQPTITWRKQSGDLPGGEKVAAGERYTVSDITRQMAGVYECVADNGLGQVAVGAIRLQVHYPPEVEVEKSTVYTGEGYSVVLVCFVYADPPAKVTWDREDSTFDSSRHSEPDEVVMGTRHELVIQSVGRDDFGRYSCKATNSLGTMTRHMSVTGVADRVEITSEPVSTAPDVYDLSWQVQSFSPVQEYKVAYRRSKHNISVEQPSVWKEVIVPTTGSEPVGDVLYHQRITLRGLEPATAYDLKIQARNAHGWNAVSDQFRFATLTRGEALESRIAGTGGGSSRRLHPLLGSALVLAVIILPAVL</sequence>
<dbReference type="InterPro" id="IPR036179">
    <property type="entry name" value="Ig-like_dom_sf"/>
</dbReference>
<dbReference type="GO" id="GO:0043025">
    <property type="term" value="C:neuronal cell body"/>
    <property type="evidence" value="ECO:0007669"/>
    <property type="project" value="TreeGrafter"/>
</dbReference>
<dbReference type="EMBL" id="VIIS01000378">
    <property type="protein sequence ID" value="KAF0309754.1"/>
    <property type="molecule type" value="Genomic_DNA"/>
</dbReference>
<dbReference type="GO" id="GO:0005886">
    <property type="term" value="C:plasma membrane"/>
    <property type="evidence" value="ECO:0007669"/>
    <property type="project" value="TreeGrafter"/>
</dbReference>
<protein>
    <submittedName>
        <fullName evidence="4">Protein amalgam</fullName>
    </submittedName>
</protein>
<dbReference type="PANTHER" id="PTHR45080">
    <property type="entry name" value="CONTACTIN 5"/>
    <property type="match status" value="1"/>
</dbReference>
<dbReference type="GO" id="GO:0030424">
    <property type="term" value="C:axon"/>
    <property type="evidence" value="ECO:0007669"/>
    <property type="project" value="TreeGrafter"/>
</dbReference>
<dbReference type="InterPro" id="IPR003599">
    <property type="entry name" value="Ig_sub"/>
</dbReference>
<dbReference type="Proteomes" id="UP000440578">
    <property type="component" value="Unassembled WGS sequence"/>
</dbReference>
<feature type="domain" description="Ig-like" evidence="2">
    <location>
        <begin position="57"/>
        <end position="131"/>
    </location>
</feature>
<keyword evidence="1" id="KW-0393">Immunoglobulin domain</keyword>
<feature type="domain" description="Fibronectin type-III" evidence="3">
    <location>
        <begin position="242"/>
        <end position="353"/>
    </location>
</feature>
<dbReference type="Gene3D" id="2.60.40.10">
    <property type="entry name" value="Immunoglobulins"/>
    <property type="match status" value="4"/>
</dbReference>
<dbReference type="AlphaFoldDB" id="A0A6A4X0V8"/>
<dbReference type="SMART" id="SM00408">
    <property type="entry name" value="IGc2"/>
    <property type="match status" value="2"/>
</dbReference>
<dbReference type="Pfam" id="PF13927">
    <property type="entry name" value="Ig_3"/>
    <property type="match status" value="2"/>
</dbReference>
<dbReference type="InterPro" id="IPR003598">
    <property type="entry name" value="Ig_sub2"/>
</dbReference>
<dbReference type="PROSITE" id="PS50835">
    <property type="entry name" value="IG_LIKE"/>
    <property type="match status" value="2"/>
</dbReference>
<dbReference type="CDD" id="cd00063">
    <property type="entry name" value="FN3"/>
    <property type="match status" value="1"/>
</dbReference>
<evidence type="ECO:0000313" key="5">
    <source>
        <dbReference type="Proteomes" id="UP000440578"/>
    </source>
</evidence>
<dbReference type="InterPro" id="IPR036116">
    <property type="entry name" value="FN3_sf"/>
</dbReference>
<accession>A0A6A4X0V8</accession>
<comment type="caution">
    <text evidence="4">The sequence shown here is derived from an EMBL/GenBank/DDBJ whole genome shotgun (WGS) entry which is preliminary data.</text>
</comment>
<feature type="domain" description="Ig-like" evidence="2">
    <location>
        <begin position="148"/>
        <end position="238"/>
    </location>
</feature>
<dbReference type="PROSITE" id="PS50853">
    <property type="entry name" value="FN3"/>
    <property type="match status" value="1"/>
</dbReference>